<organism evidence="2 3">
    <name type="scientific">Methanobrevibacter filiformis</name>
    <dbReference type="NCBI Taxonomy" id="55758"/>
    <lineage>
        <taxon>Archaea</taxon>
        <taxon>Methanobacteriati</taxon>
        <taxon>Methanobacteriota</taxon>
        <taxon>Methanomada group</taxon>
        <taxon>Methanobacteria</taxon>
        <taxon>Methanobacteriales</taxon>
        <taxon>Methanobacteriaceae</taxon>
        <taxon>Methanobrevibacter</taxon>
    </lineage>
</organism>
<accession>A0A165ZQ87</accession>
<dbReference type="InterPro" id="IPR045739">
    <property type="entry name" value="ACT_dom_pair"/>
</dbReference>
<dbReference type="RefSeq" id="WP_066973349.1">
    <property type="nucleotide sequence ID" value="NZ_LWMT01000259.1"/>
</dbReference>
<proteinExistence type="predicted"/>
<evidence type="ECO:0000313" key="2">
    <source>
        <dbReference type="EMBL" id="KZX11019.1"/>
    </source>
</evidence>
<evidence type="ECO:0000313" key="3">
    <source>
        <dbReference type="Proteomes" id="UP000077066"/>
    </source>
</evidence>
<dbReference type="SUPFAM" id="SSF55021">
    <property type="entry name" value="ACT-like"/>
    <property type="match status" value="2"/>
</dbReference>
<keyword evidence="3" id="KW-1185">Reference proteome</keyword>
<dbReference type="CDD" id="cd04908">
    <property type="entry name" value="ACT_Bt0572_1"/>
    <property type="match status" value="1"/>
</dbReference>
<sequence>MNIKQISVFIENKEGRLKKALETLGNAGINIRALSIADTTKFGIIRLIVSDNEKAKQQLQKDNFIVKETDVIVVEIPDKPNGLSIILDLLDKGEINLEYLYAFTSNKTEQAIVVIKLEDVEKGIKYLEEGNATLLSQEDIDNL</sequence>
<dbReference type="InterPro" id="IPR002912">
    <property type="entry name" value="ACT_dom"/>
</dbReference>
<dbReference type="InterPro" id="IPR045865">
    <property type="entry name" value="ACT-like_dom_sf"/>
</dbReference>
<dbReference type="STRING" id="55758.MBFIL_15590"/>
<dbReference type="Gene3D" id="3.30.2130.10">
    <property type="entry name" value="VC0802-like"/>
    <property type="match status" value="1"/>
</dbReference>
<dbReference type="CDD" id="cd04882">
    <property type="entry name" value="ACT_Bt0572_2"/>
    <property type="match status" value="1"/>
</dbReference>
<dbReference type="PANTHER" id="PTHR40099:SF1">
    <property type="entry name" value="ACETOLACTATE SYNTHASE, SMALL SUBUNIT"/>
    <property type="match status" value="1"/>
</dbReference>
<feature type="domain" description="ACT" evidence="1">
    <location>
        <begin position="71"/>
        <end position="143"/>
    </location>
</feature>
<evidence type="ECO:0000259" key="1">
    <source>
        <dbReference type="PROSITE" id="PS51671"/>
    </source>
</evidence>
<reference evidence="2 3" key="1">
    <citation type="submission" date="2016-04" db="EMBL/GenBank/DDBJ databases">
        <title>Genome sequence of Methanobrevibacter filiformis DSM 11501.</title>
        <authorList>
            <person name="Poehlein A."/>
            <person name="Seedorf H."/>
            <person name="Daniel R."/>
        </authorList>
    </citation>
    <scope>NUCLEOTIDE SEQUENCE [LARGE SCALE GENOMIC DNA]</scope>
    <source>
        <strain evidence="2 3">DSM 11501</strain>
    </source>
</reference>
<gene>
    <name evidence="2" type="ORF">MBFIL_15590</name>
</gene>
<dbReference type="EMBL" id="LWMT01000259">
    <property type="protein sequence ID" value="KZX11019.1"/>
    <property type="molecule type" value="Genomic_DNA"/>
</dbReference>
<dbReference type="PROSITE" id="PS51671">
    <property type="entry name" value="ACT"/>
    <property type="match status" value="1"/>
</dbReference>
<dbReference type="PANTHER" id="PTHR40099">
    <property type="entry name" value="ACETOLACTATE SYNTHASE, SMALL SUBUNIT"/>
    <property type="match status" value="1"/>
</dbReference>
<dbReference type="OrthoDB" id="53154at2157"/>
<comment type="caution">
    <text evidence="2">The sequence shown here is derived from an EMBL/GenBank/DDBJ whole genome shotgun (WGS) entry which is preliminary data.</text>
</comment>
<dbReference type="PATRIC" id="fig|55758.3.peg.1758"/>
<dbReference type="Pfam" id="PF19571">
    <property type="entry name" value="ACT_8"/>
    <property type="match status" value="1"/>
</dbReference>
<name>A0A165ZQ87_9EURY</name>
<dbReference type="Proteomes" id="UP000077066">
    <property type="component" value="Unassembled WGS sequence"/>
</dbReference>
<dbReference type="AlphaFoldDB" id="A0A165ZQ87"/>
<protein>
    <submittedName>
        <fullName evidence="2">ACT domain protein</fullName>
    </submittedName>
</protein>